<dbReference type="GO" id="GO:0005815">
    <property type="term" value="C:microtubule organizing center"/>
    <property type="evidence" value="ECO:0007669"/>
    <property type="project" value="UniProtKB-SubCell"/>
</dbReference>
<evidence type="ECO:0000256" key="1">
    <source>
        <dbReference type="ARBA" id="ARBA00010337"/>
    </source>
</evidence>
<name>C6TH35_SOYBN</name>
<protein>
    <recommendedName>
        <fullName evidence="5">Gamma-tubulin complex component</fullName>
    </recommendedName>
</protein>
<keyword evidence="4 5" id="KW-0206">Cytoskeleton</keyword>
<feature type="domain" description="Gamma tubulin complex component C-terminal" evidence="6">
    <location>
        <begin position="2"/>
        <end position="114"/>
    </location>
</feature>
<dbReference type="InterPro" id="IPR042241">
    <property type="entry name" value="GCP_C_sf"/>
</dbReference>
<dbReference type="GO" id="GO:0005874">
    <property type="term" value="C:microtubule"/>
    <property type="evidence" value="ECO:0007669"/>
    <property type="project" value="UniProtKB-KW"/>
</dbReference>
<dbReference type="PANTHER" id="PTHR19302">
    <property type="entry name" value="GAMMA TUBULIN COMPLEX PROTEIN"/>
    <property type="match status" value="1"/>
</dbReference>
<dbReference type="Gene3D" id="1.20.120.1900">
    <property type="entry name" value="Gamma-tubulin complex, C-terminal domain"/>
    <property type="match status" value="1"/>
</dbReference>
<accession>C6TH35</accession>
<reference evidence="7" key="1">
    <citation type="submission" date="2009-08" db="EMBL/GenBank/DDBJ databases">
        <authorList>
            <person name="Cheung F."/>
            <person name="Xiao Y."/>
            <person name="Chan A."/>
            <person name="Moskal W."/>
            <person name="Town C.D."/>
        </authorList>
    </citation>
    <scope>NUCLEOTIDE SEQUENCE</scope>
</reference>
<dbReference type="PANTHER" id="PTHR19302:SF70">
    <property type="entry name" value="GAMMA-TUBULIN COMPLEX COMPONENT 6"/>
    <property type="match status" value="1"/>
</dbReference>
<dbReference type="AlphaFoldDB" id="C6TH35"/>
<comment type="subcellular location">
    <subcellularLocation>
        <location evidence="5">Cytoplasm</location>
        <location evidence="5">Cytoskeleton</location>
        <location evidence="5">Microtubule organizing center</location>
    </subcellularLocation>
</comment>
<evidence type="ECO:0000256" key="5">
    <source>
        <dbReference type="RuleBase" id="RU363050"/>
    </source>
</evidence>
<keyword evidence="2 5" id="KW-0963">Cytoplasm</keyword>
<dbReference type="EMBL" id="BT096948">
    <property type="protein sequence ID" value="ACU21137.1"/>
    <property type="molecule type" value="mRNA"/>
</dbReference>
<comment type="function">
    <text evidence="5">Component of the gamma-tubulin ring complex (gTuRC) which mediates microtubule nucleation.</text>
</comment>
<comment type="similarity">
    <text evidence="1 5">Belongs to the TUBGCP family.</text>
</comment>
<dbReference type="InterPro" id="IPR040457">
    <property type="entry name" value="GCP_C"/>
</dbReference>
<dbReference type="GO" id="GO:0043015">
    <property type="term" value="F:gamma-tubulin binding"/>
    <property type="evidence" value="ECO:0007669"/>
    <property type="project" value="InterPro"/>
</dbReference>
<proteinExistence type="evidence at transcript level"/>
<evidence type="ECO:0000259" key="6">
    <source>
        <dbReference type="Pfam" id="PF04130"/>
    </source>
</evidence>
<evidence type="ECO:0000256" key="3">
    <source>
        <dbReference type="ARBA" id="ARBA00022701"/>
    </source>
</evidence>
<keyword evidence="3 5" id="KW-0493">Microtubule</keyword>
<organism evidence="7">
    <name type="scientific">Glycine max</name>
    <name type="common">Soybean</name>
    <name type="synonym">Glycine hispida</name>
    <dbReference type="NCBI Taxonomy" id="3847"/>
    <lineage>
        <taxon>Eukaryota</taxon>
        <taxon>Viridiplantae</taxon>
        <taxon>Streptophyta</taxon>
        <taxon>Embryophyta</taxon>
        <taxon>Tracheophyta</taxon>
        <taxon>Spermatophyta</taxon>
        <taxon>Magnoliopsida</taxon>
        <taxon>eudicotyledons</taxon>
        <taxon>Gunneridae</taxon>
        <taxon>Pentapetalae</taxon>
        <taxon>rosids</taxon>
        <taxon>fabids</taxon>
        <taxon>Fabales</taxon>
        <taxon>Fabaceae</taxon>
        <taxon>Papilionoideae</taxon>
        <taxon>50 kb inversion clade</taxon>
        <taxon>NPAAA clade</taxon>
        <taxon>indigoferoid/millettioid clade</taxon>
        <taxon>Phaseoleae</taxon>
        <taxon>Glycine</taxon>
        <taxon>Glycine subgen. Soja</taxon>
    </lineage>
</organism>
<dbReference type="GO" id="GO:0007020">
    <property type="term" value="P:microtubule nucleation"/>
    <property type="evidence" value="ECO:0007669"/>
    <property type="project" value="InterPro"/>
</dbReference>
<dbReference type="GO" id="GO:0000922">
    <property type="term" value="C:spindle pole"/>
    <property type="evidence" value="ECO:0007669"/>
    <property type="project" value="InterPro"/>
</dbReference>
<dbReference type="ExpressionAtlas" id="C6TH35">
    <property type="expression patterns" value="baseline and differential"/>
</dbReference>
<sequence>MMDLESVHMEYLADSLCICFLSDETKAVGSIIESILQCALDFRSCITVGSWDSGSDPEDLLGKLSKINISQVLSIKQKFDRSLKELHICYIKGPKHGNFGLSRFWDYLNYNEYYSNVSNEMGYYAV</sequence>
<dbReference type="InterPro" id="IPR007259">
    <property type="entry name" value="GCP"/>
</dbReference>
<dbReference type="Pfam" id="PF04130">
    <property type="entry name" value="GCP_C_terminal"/>
    <property type="match status" value="1"/>
</dbReference>
<evidence type="ECO:0000256" key="2">
    <source>
        <dbReference type="ARBA" id="ARBA00022490"/>
    </source>
</evidence>
<evidence type="ECO:0000313" key="7">
    <source>
        <dbReference type="EMBL" id="ACU21137.1"/>
    </source>
</evidence>
<evidence type="ECO:0000256" key="4">
    <source>
        <dbReference type="ARBA" id="ARBA00023212"/>
    </source>
</evidence>